<dbReference type="EMBL" id="JYDT01000011">
    <property type="protein sequence ID" value="KRY91797.1"/>
    <property type="molecule type" value="Genomic_DNA"/>
</dbReference>
<sequence length="150" mass="17143">MVHEREHTLLVVAQQHLRVFGPERVAVHTTLALATRPVAAGPLVIGRHEPHRERILVKMDPWTGRYGKRRTWTLHFAELDQHQAVVFNCRQRVPRIHSSCCLMIKQTVQISHHGNLPGAFILHIITACTTVLDNTSFDHCCLLKRKPEST</sequence>
<keyword evidence="2" id="KW-1185">Reference proteome</keyword>
<reference evidence="1 2" key="1">
    <citation type="submission" date="2015-01" db="EMBL/GenBank/DDBJ databases">
        <title>Evolution of Trichinella species and genotypes.</title>
        <authorList>
            <person name="Korhonen P.K."/>
            <person name="Edoardo P."/>
            <person name="Giuseppe L.R."/>
            <person name="Gasser R.B."/>
        </authorList>
    </citation>
    <scope>NUCLEOTIDE SEQUENCE [LARGE SCALE GENOMIC DNA]</scope>
    <source>
        <strain evidence="1">ISS470</strain>
    </source>
</reference>
<gene>
    <name evidence="1" type="ORF">T4D_4725</name>
</gene>
<protein>
    <submittedName>
        <fullName evidence="1">Uncharacterized protein</fullName>
    </submittedName>
</protein>
<name>A0A0V1G0X6_TRIPS</name>
<proteinExistence type="predicted"/>
<organism evidence="1 2">
    <name type="scientific">Trichinella pseudospiralis</name>
    <name type="common">Parasitic roundworm</name>
    <dbReference type="NCBI Taxonomy" id="6337"/>
    <lineage>
        <taxon>Eukaryota</taxon>
        <taxon>Metazoa</taxon>
        <taxon>Ecdysozoa</taxon>
        <taxon>Nematoda</taxon>
        <taxon>Enoplea</taxon>
        <taxon>Dorylaimia</taxon>
        <taxon>Trichinellida</taxon>
        <taxon>Trichinellidae</taxon>
        <taxon>Trichinella</taxon>
    </lineage>
</organism>
<dbReference type="Proteomes" id="UP000054995">
    <property type="component" value="Unassembled WGS sequence"/>
</dbReference>
<accession>A0A0V1G0X6</accession>
<evidence type="ECO:0000313" key="2">
    <source>
        <dbReference type="Proteomes" id="UP000054995"/>
    </source>
</evidence>
<comment type="caution">
    <text evidence="1">The sequence shown here is derived from an EMBL/GenBank/DDBJ whole genome shotgun (WGS) entry which is preliminary data.</text>
</comment>
<evidence type="ECO:0000313" key="1">
    <source>
        <dbReference type="EMBL" id="KRY91797.1"/>
    </source>
</evidence>